<feature type="domain" description="Winged helix-turn-helix transcription repressor HrcA DNA-binding" evidence="7">
    <location>
        <begin position="10"/>
        <end position="81"/>
    </location>
</feature>
<keyword evidence="1 5" id="KW-0678">Repressor</keyword>
<dbReference type="Gene3D" id="1.10.10.10">
    <property type="entry name" value="Winged helix-like DNA-binding domain superfamily/Winged helix DNA-binding domain"/>
    <property type="match status" value="1"/>
</dbReference>
<evidence type="ECO:0000256" key="5">
    <source>
        <dbReference type="HAMAP-Rule" id="MF_00081"/>
    </source>
</evidence>
<dbReference type="Proteomes" id="UP000295357">
    <property type="component" value="Unassembled WGS sequence"/>
</dbReference>
<dbReference type="InterPro" id="IPR021153">
    <property type="entry name" value="HrcA_C"/>
</dbReference>
<dbReference type="InterPro" id="IPR036388">
    <property type="entry name" value="WH-like_DNA-bd_sf"/>
</dbReference>
<dbReference type="InterPro" id="IPR005104">
    <property type="entry name" value="WHTH_HrcA_DNA-bd"/>
</dbReference>
<dbReference type="PANTHER" id="PTHR34824:SF1">
    <property type="entry name" value="HEAT-INDUCIBLE TRANSCRIPTION REPRESSOR HRCA"/>
    <property type="match status" value="1"/>
</dbReference>
<dbReference type="SUPFAM" id="SSF46785">
    <property type="entry name" value="Winged helix' DNA-binding domain"/>
    <property type="match status" value="1"/>
</dbReference>
<evidence type="ECO:0000256" key="4">
    <source>
        <dbReference type="ARBA" id="ARBA00023163"/>
    </source>
</evidence>
<dbReference type="Pfam" id="PF01628">
    <property type="entry name" value="HrcA"/>
    <property type="match status" value="1"/>
</dbReference>
<evidence type="ECO:0000259" key="6">
    <source>
        <dbReference type="Pfam" id="PF01628"/>
    </source>
</evidence>
<dbReference type="Gene3D" id="3.30.450.40">
    <property type="match status" value="1"/>
</dbReference>
<keyword evidence="4 5" id="KW-0804">Transcription</keyword>
<dbReference type="NCBIfam" id="TIGR00331">
    <property type="entry name" value="hrcA"/>
    <property type="match status" value="1"/>
</dbReference>
<reference evidence="8 9" key="1">
    <citation type="submission" date="2019-03" db="EMBL/GenBank/DDBJ databases">
        <title>Genomic Encyclopedia of Type Strains, Phase IV (KMG-IV): sequencing the most valuable type-strain genomes for metagenomic binning, comparative biology and taxonomic classification.</title>
        <authorList>
            <person name="Goeker M."/>
        </authorList>
    </citation>
    <scope>NUCLEOTIDE SEQUENCE [LARGE SCALE GENOMIC DNA]</scope>
    <source>
        <strain evidence="8 9">DSM 25082</strain>
    </source>
</reference>
<dbReference type="InterPro" id="IPR002571">
    <property type="entry name" value="HrcA"/>
</dbReference>
<dbReference type="PIRSF" id="PIRSF005485">
    <property type="entry name" value="HrcA"/>
    <property type="match status" value="1"/>
</dbReference>
<organism evidence="8 9">
    <name type="scientific">Roseateles asaccharophilus</name>
    <dbReference type="NCBI Taxonomy" id="582607"/>
    <lineage>
        <taxon>Bacteria</taxon>
        <taxon>Pseudomonadati</taxon>
        <taxon>Pseudomonadota</taxon>
        <taxon>Betaproteobacteria</taxon>
        <taxon>Burkholderiales</taxon>
        <taxon>Sphaerotilaceae</taxon>
        <taxon>Roseateles</taxon>
    </lineage>
</organism>
<gene>
    <name evidence="5" type="primary">hrcA</name>
    <name evidence="8" type="ORF">DFR39_103337</name>
</gene>
<dbReference type="InterPro" id="IPR036390">
    <property type="entry name" value="WH_DNA-bd_sf"/>
</dbReference>
<dbReference type="HAMAP" id="MF_00081">
    <property type="entry name" value="HrcA"/>
    <property type="match status" value="1"/>
</dbReference>
<evidence type="ECO:0000259" key="7">
    <source>
        <dbReference type="Pfam" id="PF03444"/>
    </source>
</evidence>
<keyword evidence="2 5" id="KW-0805">Transcription regulation</keyword>
<dbReference type="PANTHER" id="PTHR34824">
    <property type="entry name" value="HEAT-INDUCIBLE TRANSCRIPTION REPRESSOR HRCA"/>
    <property type="match status" value="1"/>
</dbReference>
<proteinExistence type="inferred from homology"/>
<dbReference type="GO" id="GO:0045892">
    <property type="term" value="P:negative regulation of DNA-templated transcription"/>
    <property type="evidence" value="ECO:0007669"/>
    <property type="project" value="UniProtKB-UniRule"/>
</dbReference>
<keyword evidence="9" id="KW-1185">Reference proteome</keyword>
<evidence type="ECO:0000256" key="1">
    <source>
        <dbReference type="ARBA" id="ARBA00022491"/>
    </source>
</evidence>
<name>A0A4R6N7K9_9BURK</name>
<comment type="similarity">
    <text evidence="5">Belongs to the HrcA family.</text>
</comment>
<evidence type="ECO:0000256" key="3">
    <source>
        <dbReference type="ARBA" id="ARBA00023016"/>
    </source>
</evidence>
<protein>
    <recommendedName>
        <fullName evidence="5">Heat-inducible transcription repressor HrcA</fullName>
    </recommendedName>
</protein>
<keyword evidence="3 5" id="KW-0346">Stress response</keyword>
<dbReference type="InterPro" id="IPR029016">
    <property type="entry name" value="GAF-like_dom_sf"/>
</dbReference>
<comment type="function">
    <text evidence="5">Negative regulator of class I heat shock genes (grpE-dnaK-dnaJ and groELS operons). Prevents heat-shock induction of these operons.</text>
</comment>
<dbReference type="SUPFAM" id="SSF55781">
    <property type="entry name" value="GAF domain-like"/>
    <property type="match status" value="1"/>
</dbReference>
<dbReference type="Gene3D" id="3.30.390.60">
    <property type="entry name" value="Heat-inducible transcription repressor hrca homolog, domain 3"/>
    <property type="match status" value="1"/>
</dbReference>
<sequence>MLSPYNENMLDERAKSLLKTLVERYIADGQPVGSRTLSKASGLELSPATIRNVMADLEELGLIASPHTSAGRVPTARGYRLFVDTMLTAAPGLVADTRPLEQQLQPDQPQRVIASAAQLLSNLSSFVGVVTAPRKPSVFHHIEFLRLGERRVLVIMVAPDGDVQNRVIFTAQDLSQAELAEASNRLNAHYAGLSLESVREKLKSEVDALRGEIAQLMSAAVQVGTEAMQHEEDRVVVSGERNLLTVQDFSHDMGSLRRLFDLFEQKTQLMRLLDVSSRAEGVRIYIGGESQVVPFEELSIVSAPYEVDGQVVGTLGVIGPTRMAYDRMIQIVDITSRMVSQALSQK</sequence>
<dbReference type="EMBL" id="SNXE01000003">
    <property type="protein sequence ID" value="TDP11408.1"/>
    <property type="molecule type" value="Genomic_DNA"/>
</dbReference>
<evidence type="ECO:0000313" key="9">
    <source>
        <dbReference type="Proteomes" id="UP000295357"/>
    </source>
</evidence>
<dbReference type="InterPro" id="IPR023120">
    <property type="entry name" value="WHTH_transcript_rep_HrcA_IDD"/>
</dbReference>
<evidence type="ECO:0000256" key="2">
    <source>
        <dbReference type="ARBA" id="ARBA00023015"/>
    </source>
</evidence>
<evidence type="ECO:0000313" key="8">
    <source>
        <dbReference type="EMBL" id="TDP11408.1"/>
    </source>
</evidence>
<dbReference type="GO" id="GO:0003677">
    <property type="term" value="F:DNA binding"/>
    <property type="evidence" value="ECO:0007669"/>
    <property type="project" value="InterPro"/>
</dbReference>
<comment type="caution">
    <text evidence="8">The sequence shown here is derived from an EMBL/GenBank/DDBJ whole genome shotgun (WGS) entry which is preliminary data.</text>
</comment>
<dbReference type="Pfam" id="PF03444">
    <property type="entry name" value="WHD_HrcA"/>
    <property type="match status" value="1"/>
</dbReference>
<accession>A0A4R6N7K9</accession>
<dbReference type="AlphaFoldDB" id="A0A4R6N7K9"/>
<feature type="domain" description="Heat-inducible transcription repressor HrcA C-terminal" evidence="6">
    <location>
        <begin position="111"/>
        <end position="329"/>
    </location>
</feature>